<dbReference type="KEGG" id="ssan:NX02_04585"/>
<dbReference type="EMBL" id="CP006644">
    <property type="protein sequence ID" value="AHE52660.1"/>
    <property type="molecule type" value="Genomic_DNA"/>
</dbReference>
<dbReference type="STRING" id="1123269.NX02_04585"/>
<evidence type="ECO:0000313" key="1">
    <source>
        <dbReference type="EMBL" id="AHE52660.1"/>
    </source>
</evidence>
<name>W0AAH0_9SPHN</name>
<accession>W0AAH0</accession>
<gene>
    <name evidence="1" type="ORF">NX02_04585</name>
</gene>
<evidence type="ECO:0000313" key="2">
    <source>
        <dbReference type="Proteomes" id="UP000018851"/>
    </source>
</evidence>
<organism evidence="1 2">
    <name type="scientific">Sphingomonas sanxanigenens DSM 19645 = NX02</name>
    <dbReference type="NCBI Taxonomy" id="1123269"/>
    <lineage>
        <taxon>Bacteria</taxon>
        <taxon>Pseudomonadati</taxon>
        <taxon>Pseudomonadota</taxon>
        <taxon>Alphaproteobacteria</taxon>
        <taxon>Sphingomonadales</taxon>
        <taxon>Sphingomonadaceae</taxon>
        <taxon>Sphingomonas</taxon>
    </lineage>
</organism>
<dbReference type="AlphaFoldDB" id="W0AAH0"/>
<dbReference type="RefSeq" id="WP_025290959.1">
    <property type="nucleotide sequence ID" value="NZ_CP006644.1"/>
</dbReference>
<keyword evidence="2" id="KW-1185">Reference proteome</keyword>
<protein>
    <submittedName>
        <fullName evidence="1">Uncharacterized protein</fullName>
    </submittedName>
</protein>
<reference evidence="1 2" key="1">
    <citation type="submission" date="2013-07" db="EMBL/GenBank/DDBJ databases">
        <title>Completed genome of Sphingomonas sanxanigenens NX02.</title>
        <authorList>
            <person name="Ma T."/>
            <person name="Huang H."/>
            <person name="Wu M."/>
            <person name="Li X."/>
            <person name="Li G."/>
        </authorList>
    </citation>
    <scope>NUCLEOTIDE SEQUENCE [LARGE SCALE GENOMIC DNA]</scope>
    <source>
        <strain evidence="1 2">NX02</strain>
    </source>
</reference>
<dbReference type="Proteomes" id="UP000018851">
    <property type="component" value="Chromosome"/>
</dbReference>
<sequence length="125" mass="13627">MNGGNTVTPKDRQAAAECAVYFEKDFTSGEILGGRADDSLLVEILARHREEARIAALREAEQAALDIAAKLEGDYLHSRSVAVANQKIAANRVAAVIHVLWNKGAQKRRAAFREAFPHLCSGENQ</sequence>
<proteinExistence type="predicted"/>
<dbReference type="PATRIC" id="fig|1123269.5.peg.892"/>
<dbReference type="HOGENOM" id="CLU_1991261_0_0_5"/>